<feature type="transmembrane region" description="Helical" evidence="5">
    <location>
        <begin position="6"/>
        <end position="25"/>
    </location>
</feature>
<dbReference type="EMBL" id="CP011070">
    <property type="protein sequence ID" value="AJW71542.1"/>
    <property type="molecule type" value="Genomic_DNA"/>
</dbReference>
<keyword evidence="4 5" id="KW-0472">Membrane</keyword>
<dbReference type="GeneID" id="24821028"/>
<evidence type="ECO:0000256" key="2">
    <source>
        <dbReference type="ARBA" id="ARBA00022692"/>
    </source>
</evidence>
<evidence type="ECO:0000256" key="1">
    <source>
        <dbReference type="ARBA" id="ARBA00004141"/>
    </source>
</evidence>
<evidence type="ECO:0000313" key="7">
    <source>
        <dbReference type="EMBL" id="AJW71542.1"/>
    </source>
</evidence>
<protein>
    <submittedName>
        <fullName evidence="7">Putative Sodium/calcium exchanger protein</fullName>
    </submittedName>
</protein>
<accession>A0A0D5C569</accession>
<dbReference type="PANTHER" id="PTHR10846">
    <property type="entry name" value="SODIUM/POTASSIUM/CALCIUM EXCHANGER"/>
    <property type="match status" value="1"/>
</dbReference>
<organism evidence="7 8">
    <name type="scientific">Nitrosopumilus adriaticus</name>
    <dbReference type="NCBI Taxonomy" id="1580092"/>
    <lineage>
        <taxon>Archaea</taxon>
        <taxon>Nitrososphaerota</taxon>
        <taxon>Nitrososphaeria</taxon>
        <taxon>Nitrosopumilales</taxon>
        <taxon>Nitrosopumilaceae</taxon>
        <taxon>Nitrosopumilus</taxon>
    </lineage>
</organism>
<gene>
    <name evidence="7" type="ORF">NADRNF5_1864</name>
</gene>
<dbReference type="HOGENOM" id="CLU_007948_0_3_2"/>
<dbReference type="GO" id="GO:0005886">
    <property type="term" value="C:plasma membrane"/>
    <property type="evidence" value="ECO:0007669"/>
    <property type="project" value="TreeGrafter"/>
</dbReference>
<feature type="transmembrane region" description="Helical" evidence="5">
    <location>
        <begin position="207"/>
        <end position="229"/>
    </location>
</feature>
<evidence type="ECO:0000256" key="3">
    <source>
        <dbReference type="ARBA" id="ARBA00022989"/>
    </source>
</evidence>
<dbReference type="GO" id="GO:0008273">
    <property type="term" value="F:calcium, potassium:sodium antiporter activity"/>
    <property type="evidence" value="ECO:0007669"/>
    <property type="project" value="TreeGrafter"/>
</dbReference>
<proteinExistence type="predicted"/>
<dbReference type="Gene3D" id="6.10.280.80">
    <property type="entry name" value="NCX, peripheral helical region"/>
    <property type="match status" value="1"/>
</dbReference>
<dbReference type="AlphaFoldDB" id="A0A0D5C569"/>
<feature type="transmembrane region" description="Helical" evidence="5">
    <location>
        <begin position="128"/>
        <end position="146"/>
    </location>
</feature>
<feature type="transmembrane region" description="Helical" evidence="5">
    <location>
        <begin position="173"/>
        <end position="201"/>
    </location>
</feature>
<dbReference type="NCBIfam" id="TIGR00367">
    <property type="entry name" value="calcium/sodium antiporter"/>
    <property type="match status" value="1"/>
</dbReference>
<reference evidence="8" key="1">
    <citation type="submission" date="2015-03" db="EMBL/GenBank/DDBJ databases">
        <title>Characterization of two novel Thaumarchaeota isolated from the Northern Adriatic Sea.</title>
        <authorList>
            <person name="Bayer B."/>
            <person name="Vojvoda J."/>
            <person name="Offre P."/>
            <person name="Srivastava A."/>
            <person name="Elisabeth N."/>
            <person name="Garcia J.A.L."/>
            <person name="Schleper C."/>
            <person name="Herndl G.J."/>
        </authorList>
    </citation>
    <scope>NUCLEOTIDE SEQUENCE [LARGE SCALE GENOMIC DNA]</scope>
    <source>
        <strain evidence="8">NF5</strain>
    </source>
</reference>
<dbReference type="Pfam" id="PF01699">
    <property type="entry name" value="Na_Ca_ex"/>
    <property type="match status" value="2"/>
</dbReference>
<dbReference type="GO" id="GO:0005262">
    <property type="term" value="F:calcium channel activity"/>
    <property type="evidence" value="ECO:0007669"/>
    <property type="project" value="TreeGrafter"/>
</dbReference>
<feature type="transmembrane region" description="Helical" evidence="5">
    <location>
        <begin position="297"/>
        <end position="313"/>
    </location>
</feature>
<name>A0A0D5C569_9ARCH</name>
<dbReference type="Proteomes" id="UP000032408">
    <property type="component" value="Chromosome"/>
</dbReference>
<keyword evidence="8" id="KW-1185">Reference proteome</keyword>
<evidence type="ECO:0000256" key="4">
    <source>
        <dbReference type="ARBA" id="ARBA00023136"/>
    </source>
</evidence>
<dbReference type="PANTHER" id="PTHR10846:SF8">
    <property type="entry name" value="INNER MEMBRANE PROTEIN YRBG"/>
    <property type="match status" value="1"/>
</dbReference>
<reference evidence="7 8" key="2">
    <citation type="journal article" date="2016" name="ISME J.">
        <title>Physiological and genomic characterization of two novel marine thaumarchaeal strains indicates niche differentiation.</title>
        <authorList>
            <person name="Bayer B."/>
            <person name="Vojvoda J."/>
            <person name="Offre P."/>
            <person name="Alves R.J."/>
            <person name="Elisabeth N.H."/>
            <person name="Garcia J.A."/>
            <person name="Volland J.M."/>
            <person name="Srivastava A."/>
            <person name="Schleper C."/>
            <person name="Herndl G.J."/>
        </authorList>
    </citation>
    <scope>NUCLEOTIDE SEQUENCE [LARGE SCALE GENOMIC DNA]</scope>
    <source>
        <strain evidence="7 8">NF5</strain>
    </source>
</reference>
<evidence type="ECO:0000256" key="5">
    <source>
        <dbReference type="SAM" id="Phobius"/>
    </source>
</evidence>
<keyword evidence="2 5" id="KW-0812">Transmembrane</keyword>
<dbReference type="InterPro" id="IPR044880">
    <property type="entry name" value="NCX_ion-bd_dom_sf"/>
</dbReference>
<feature type="transmembrane region" description="Helical" evidence="5">
    <location>
        <begin position="268"/>
        <end position="285"/>
    </location>
</feature>
<dbReference type="GO" id="GO:0006874">
    <property type="term" value="P:intracellular calcium ion homeostasis"/>
    <property type="evidence" value="ECO:0007669"/>
    <property type="project" value="TreeGrafter"/>
</dbReference>
<sequence length="315" mass="33131">MELIFNFLLVGAGLVMLYFGAEWLVKGSIAISNRLGVSQLVIGLTVVAFGTSTPELAVSISSAMQGLSDVALGNVVGSNIVNIGAILGLSAIVSPIIVSKSAIRKEVPIMIGISLLLLAIIIDGKIDFVDGALLVAGIFVFTWFSYRSSKKDTDIQNVPAYQILEKNVFSKSIIFMIIGLGLLTGGSFLTVDNAVIIGASFGISELFMGLTLVAIGTSLPELITSIVAARKGHADLSVGNIVGSNIFNIMAILGISSLISGITVSEKVLIDIGIMIGFSLVLIPIMRSGFVISRKEGVLLVAGYVGYVIFLLYRQ</sequence>
<feature type="transmembrane region" description="Helical" evidence="5">
    <location>
        <begin position="80"/>
        <end position="99"/>
    </location>
</feature>
<dbReference type="InterPro" id="IPR004837">
    <property type="entry name" value="NaCa_Exmemb"/>
</dbReference>
<evidence type="ECO:0000259" key="6">
    <source>
        <dbReference type="Pfam" id="PF01699"/>
    </source>
</evidence>
<dbReference type="RefSeq" id="WP_052661927.1">
    <property type="nucleotide sequence ID" value="NZ_CP011070.1"/>
</dbReference>
<dbReference type="Gene3D" id="1.20.1420.30">
    <property type="entry name" value="NCX, central ion-binding region"/>
    <property type="match status" value="1"/>
</dbReference>
<feature type="domain" description="Sodium/calcium exchanger membrane region" evidence="6">
    <location>
        <begin position="7"/>
        <end position="146"/>
    </location>
</feature>
<dbReference type="OrthoDB" id="142185at2157"/>
<feature type="domain" description="Sodium/calcium exchanger membrane region" evidence="6">
    <location>
        <begin position="172"/>
        <end position="312"/>
    </location>
</feature>
<dbReference type="InterPro" id="IPR004481">
    <property type="entry name" value="K/Na/Ca-exchanger"/>
</dbReference>
<comment type="subcellular location">
    <subcellularLocation>
        <location evidence="1">Membrane</location>
        <topology evidence="1">Multi-pass membrane protein</topology>
    </subcellularLocation>
</comment>
<dbReference type="STRING" id="1580092.NADRNF5_1864"/>
<feature type="transmembrane region" description="Helical" evidence="5">
    <location>
        <begin position="241"/>
        <end position="262"/>
    </location>
</feature>
<feature type="transmembrane region" description="Helical" evidence="5">
    <location>
        <begin position="37"/>
        <end position="60"/>
    </location>
</feature>
<keyword evidence="3 5" id="KW-1133">Transmembrane helix</keyword>
<evidence type="ECO:0000313" key="8">
    <source>
        <dbReference type="Proteomes" id="UP000032408"/>
    </source>
</evidence>
<dbReference type="KEGG" id="nin:NADRNF5_1864"/>